<evidence type="ECO:0000313" key="2">
    <source>
        <dbReference type="Proteomes" id="UP000001261"/>
    </source>
</evidence>
<organism evidence="1 2">
    <name type="scientific">Coccidioides immitis (strain RS)</name>
    <name type="common">Valley fever fungus</name>
    <dbReference type="NCBI Taxonomy" id="246410"/>
    <lineage>
        <taxon>Eukaryota</taxon>
        <taxon>Fungi</taxon>
        <taxon>Dikarya</taxon>
        <taxon>Ascomycota</taxon>
        <taxon>Pezizomycotina</taxon>
        <taxon>Eurotiomycetes</taxon>
        <taxon>Eurotiomycetidae</taxon>
        <taxon>Onygenales</taxon>
        <taxon>Onygenaceae</taxon>
        <taxon>Coccidioides</taxon>
    </lineage>
</organism>
<dbReference type="Proteomes" id="UP000001261">
    <property type="component" value="Unassembled WGS sequence"/>
</dbReference>
<accession>J3KA79</accession>
<proteinExistence type="predicted"/>
<name>J3KA79_COCIM</name>
<dbReference type="AlphaFoldDB" id="J3KA79"/>
<dbReference type="VEuPathDB" id="FungiDB:CIMG_13143"/>
<reference evidence="2" key="2">
    <citation type="journal article" date="2010" name="Genome Res.">
        <title>Population genomic sequencing of Coccidioides fungi reveals recent hybridization and transposon control.</title>
        <authorList>
            <person name="Neafsey D.E."/>
            <person name="Barker B.M."/>
            <person name="Sharpton T.J."/>
            <person name="Stajich J.E."/>
            <person name="Park D.J."/>
            <person name="Whiston E."/>
            <person name="Hung C.-Y."/>
            <person name="McMahan C."/>
            <person name="White J."/>
            <person name="Sykes S."/>
            <person name="Heiman D."/>
            <person name="Young S."/>
            <person name="Zeng Q."/>
            <person name="Abouelleil A."/>
            <person name="Aftuck L."/>
            <person name="Bessette D."/>
            <person name="Brown A."/>
            <person name="FitzGerald M."/>
            <person name="Lui A."/>
            <person name="Macdonald J.P."/>
            <person name="Priest M."/>
            <person name="Orbach M.J."/>
            <person name="Galgiani J.N."/>
            <person name="Kirkland T.N."/>
            <person name="Cole G.T."/>
            <person name="Birren B.W."/>
            <person name="Henn M.R."/>
            <person name="Taylor J.W."/>
            <person name="Rounsley S.D."/>
        </authorList>
    </citation>
    <scope>GENOME REANNOTATION</scope>
    <source>
        <strain evidence="2">RS</strain>
    </source>
</reference>
<dbReference type="KEGG" id="cim:CIMG_13143"/>
<dbReference type="GeneID" id="24164770"/>
<keyword evidence="2" id="KW-1185">Reference proteome</keyword>
<reference evidence="2" key="1">
    <citation type="journal article" date="2009" name="Genome Res.">
        <title>Comparative genomic analyses of the human fungal pathogens Coccidioides and their relatives.</title>
        <authorList>
            <person name="Sharpton T.J."/>
            <person name="Stajich J.E."/>
            <person name="Rounsley S.D."/>
            <person name="Gardner M.J."/>
            <person name="Wortman J.R."/>
            <person name="Jordar V.S."/>
            <person name="Maiti R."/>
            <person name="Kodira C.D."/>
            <person name="Neafsey D.E."/>
            <person name="Zeng Q."/>
            <person name="Hung C.-Y."/>
            <person name="McMahan C."/>
            <person name="Muszewska A."/>
            <person name="Grynberg M."/>
            <person name="Mandel M.A."/>
            <person name="Kellner E.M."/>
            <person name="Barker B.M."/>
            <person name="Galgiani J.N."/>
            <person name="Orbach M.J."/>
            <person name="Kirkland T.N."/>
            <person name="Cole G.T."/>
            <person name="Henn M.R."/>
            <person name="Birren B.W."/>
            <person name="Taylor J.W."/>
        </authorList>
    </citation>
    <scope>NUCLEOTIDE SEQUENCE [LARGE SCALE GENOMIC DNA]</scope>
    <source>
        <strain evidence="2">RS</strain>
    </source>
</reference>
<dbReference type="RefSeq" id="XP_001243483.2">
    <property type="nucleotide sequence ID" value="XM_001243482.2"/>
</dbReference>
<sequence>MHSKNIEAMFFSQKEKCLEDRLQHRNWSAIQKQNQYYARTIEDIKIVIEKSTYNCLHLYLFSHRKRRAGEVKNQELLQVMLDGSDEQMILSQQATKGSGPPWDDASTNSSKSFMGKEVFRWLRITTSINSIKSYESPRSQRLTSCC</sequence>
<evidence type="ECO:0000313" key="1">
    <source>
        <dbReference type="EMBL" id="EAS31900.3"/>
    </source>
</evidence>
<gene>
    <name evidence="1" type="ORF">CIMG_13143</name>
</gene>
<dbReference type="EMBL" id="GG704912">
    <property type="protein sequence ID" value="EAS31900.3"/>
    <property type="molecule type" value="Genomic_DNA"/>
</dbReference>
<dbReference type="InParanoid" id="J3KA79"/>
<protein>
    <submittedName>
        <fullName evidence="1">Uncharacterized protein</fullName>
    </submittedName>
</protein>